<dbReference type="EMBL" id="BK061735">
    <property type="protein sequence ID" value="DAZ90626.1"/>
    <property type="molecule type" value="Viral_cRNA"/>
</dbReference>
<accession>A0A9N6YJ90</accession>
<sequence length="329" mass="36094">MTSTQDEINAAARAIATLTVSAEELASKSADVLNSDVDESVISEDDKDHSYLSSPVSTPPKVVADEINSLLTKKKETAVTKSGSEPLMVQEEMSKATKKTSQFIADKIDSQYTEALQLVSDWSTKTKRSLSKEERDCLITALLSQSMIEVSDFDKILLGYTIRGEHNLNETRNVLNALQEMAHSMVASNKDFQLTSKRLTDGLHSLITRNPGVMQPKLIAAPPVSHEATSSKVNEVISQTSVPPDQPSITPTDVNKIIKLVAVGETGYIETVESFCEIMGRTLKWMKAAAKKSDVEIEIIKFIQVNQIPATITPVQKKAIWGAFTQQLK</sequence>
<organism evidence="1">
    <name type="scientific">Aconitum virus 1</name>
    <dbReference type="NCBI Taxonomy" id="2977949"/>
    <lineage>
        <taxon>Viruses</taxon>
        <taxon>Riboviria</taxon>
        <taxon>Orthornavirae</taxon>
        <taxon>Negarnaviricota</taxon>
        <taxon>Haploviricotina</taxon>
        <taxon>Monjiviricetes</taxon>
        <taxon>Mononegavirales</taxon>
        <taxon>Rhabdoviridae</taxon>
        <taxon>Betarhabdovirinae</taxon>
        <taxon>Varicosavirus</taxon>
        <taxon>Varicosavirus aconiti</taxon>
    </lineage>
</organism>
<reference evidence="1" key="1">
    <citation type="journal article" date="2022" name="bioRxiv">
        <title>Unlocking the hidden genetic diversity of varicosaviruses, the neglected plant rhabdoviruses.</title>
        <authorList>
            <person name="Bejerman N."/>
            <person name="Dietzgen R.G."/>
            <person name="Debat H."/>
        </authorList>
    </citation>
    <scope>NUCLEOTIDE SEQUENCE</scope>
</reference>
<name>A0A9N6YJ90_9RHAB</name>
<protein>
    <submittedName>
        <fullName evidence="1">Protein 2</fullName>
    </submittedName>
</protein>
<proteinExistence type="predicted"/>
<evidence type="ECO:0000313" key="1">
    <source>
        <dbReference type="EMBL" id="DAZ90626.1"/>
    </source>
</evidence>